<evidence type="ECO:0000313" key="7">
    <source>
        <dbReference type="EMBL" id="TDN49637.1"/>
    </source>
</evidence>
<reference evidence="7 8" key="1">
    <citation type="submission" date="2019-03" db="EMBL/GenBank/DDBJ databases">
        <title>Genomic Encyclopedia of Type Strains, Phase IV (KMG-IV): sequencing the most valuable type-strain genomes for metagenomic binning, comparative biology and taxonomic classification.</title>
        <authorList>
            <person name="Goeker M."/>
        </authorList>
    </citation>
    <scope>NUCLEOTIDE SEQUENCE [LARGE SCALE GENOMIC DNA]</scope>
    <source>
        <strain evidence="7 8">DSM 12121</strain>
    </source>
</reference>
<proteinExistence type="inferred from homology"/>
<dbReference type="InterPro" id="IPR050705">
    <property type="entry name" value="Cytochrome_P450_3A"/>
</dbReference>
<dbReference type="GO" id="GO:0016705">
    <property type="term" value="F:oxidoreductase activity, acting on paired donors, with incorporation or reduction of molecular oxygen"/>
    <property type="evidence" value="ECO:0007669"/>
    <property type="project" value="InterPro"/>
</dbReference>
<dbReference type="AlphaFoldDB" id="A0A4R6DWL9"/>
<dbReference type="SUPFAM" id="SSF48264">
    <property type="entry name" value="Cytochrome P450"/>
    <property type="match status" value="1"/>
</dbReference>
<evidence type="ECO:0000256" key="4">
    <source>
        <dbReference type="ARBA" id="ARBA00023002"/>
    </source>
</evidence>
<evidence type="ECO:0000256" key="5">
    <source>
        <dbReference type="ARBA" id="ARBA00023004"/>
    </source>
</evidence>
<evidence type="ECO:0000256" key="1">
    <source>
        <dbReference type="ARBA" id="ARBA00010617"/>
    </source>
</evidence>
<dbReference type="PRINTS" id="PR00463">
    <property type="entry name" value="EP450I"/>
</dbReference>
<name>A0A4R6DWL9_9RHOO</name>
<sequence>MSTAPQETGFDHSLAFLSDPYRYISSRCRELGSDLFETRILLQPAICMSGPEAAAVFYDPERFQRAGAAPEPLQATLFGKGGVQGLDGAAHRERKALFMKVVEPERVAALAGFVASEWWSAARRWQDEDRVILYQEVVQLLTRAVCTWAYVPLAEDEVDKRSRQMARLFDEAANSGAGHLRSRYARRRLEKWLARLVGDIRDGRYAVPRGCAAEAVANHVDADAQLLPVEIAAVELLNVLRPTVAVAVFIVFAAHALHAHPECRERLGGDDPDYEDAFVQEVRRCYPFFPAVAARVRVDFDWAGVHFPEGRLVLLDLYGSNRDPRVWEAPDEFRPERFLDRTPGAFDFMPQGGAEPYGNHRCPGEGIAVTLMKQAVGFLVRHLGYQVPMQDLRLDLSRLPALPCDGFILSDVRVLEPQGRGRTQAQHRPEARL</sequence>
<dbReference type="RefSeq" id="WP_133592446.1">
    <property type="nucleotide sequence ID" value="NZ_SNVV01000011.1"/>
</dbReference>
<keyword evidence="8" id="KW-1185">Reference proteome</keyword>
<protein>
    <submittedName>
        <fullName evidence="7">Fatty-acid peroxygenase</fullName>
    </submittedName>
</protein>
<dbReference type="PANTHER" id="PTHR24302:SF15">
    <property type="entry name" value="FATTY-ACID PEROXYGENASE"/>
    <property type="match status" value="1"/>
</dbReference>
<dbReference type="Proteomes" id="UP000295129">
    <property type="component" value="Unassembled WGS sequence"/>
</dbReference>
<comment type="caution">
    <text evidence="7">The sequence shown here is derived from an EMBL/GenBank/DDBJ whole genome shotgun (WGS) entry which is preliminary data.</text>
</comment>
<dbReference type="CDD" id="cd11067">
    <property type="entry name" value="CYP152"/>
    <property type="match status" value="1"/>
</dbReference>
<evidence type="ECO:0000256" key="2">
    <source>
        <dbReference type="ARBA" id="ARBA00022617"/>
    </source>
</evidence>
<comment type="cofactor">
    <cofactor evidence="6">
        <name>heme</name>
        <dbReference type="ChEBI" id="CHEBI:30413"/>
    </cofactor>
</comment>
<keyword evidence="4" id="KW-0560">Oxidoreductase</keyword>
<dbReference type="PANTHER" id="PTHR24302">
    <property type="entry name" value="CYTOCHROME P450 FAMILY 3"/>
    <property type="match status" value="1"/>
</dbReference>
<dbReference type="GO" id="GO:0005506">
    <property type="term" value="F:iron ion binding"/>
    <property type="evidence" value="ECO:0007669"/>
    <property type="project" value="InterPro"/>
</dbReference>
<feature type="binding site" description="axial binding residue" evidence="6">
    <location>
        <position position="362"/>
    </location>
    <ligand>
        <name>heme</name>
        <dbReference type="ChEBI" id="CHEBI:30413"/>
    </ligand>
    <ligandPart>
        <name>Fe</name>
        <dbReference type="ChEBI" id="CHEBI:18248"/>
    </ligandPart>
</feature>
<evidence type="ECO:0000313" key="8">
    <source>
        <dbReference type="Proteomes" id="UP000295129"/>
    </source>
</evidence>
<organism evidence="7 8">
    <name type="scientific">Azoarcus indigens</name>
    <dbReference type="NCBI Taxonomy" id="29545"/>
    <lineage>
        <taxon>Bacteria</taxon>
        <taxon>Pseudomonadati</taxon>
        <taxon>Pseudomonadota</taxon>
        <taxon>Betaproteobacteria</taxon>
        <taxon>Rhodocyclales</taxon>
        <taxon>Zoogloeaceae</taxon>
        <taxon>Azoarcus</taxon>
    </lineage>
</organism>
<dbReference type="Pfam" id="PF00067">
    <property type="entry name" value="p450"/>
    <property type="match status" value="1"/>
</dbReference>
<dbReference type="EMBL" id="SNVV01000011">
    <property type="protein sequence ID" value="TDN49637.1"/>
    <property type="molecule type" value="Genomic_DNA"/>
</dbReference>
<dbReference type="Gene3D" id="1.10.630.10">
    <property type="entry name" value="Cytochrome P450"/>
    <property type="match status" value="1"/>
</dbReference>
<gene>
    <name evidence="7" type="ORF">C7389_111116</name>
</gene>
<keyword evidence="2 6" id="KW-0349">Heme</keyword>
<dbReference type="InterPro" id="IPR001128">
    <property type="entry name" value="Cyt_P450"/>
</dbReference>
<dbReference type="OrthoDB" id="4168525at2"/>
<comment type="similarity">
    <text evidence="1">Belongs to the cytochrome P450 family.</text>
</comment>
<keyword evidence="5 6" id="KW-0408">Iron</keyword>
<keyword evidence="3 6" id="KW-0479">Metal-binding</keyword>
<evidence type="ECO:0000256" key="3">
    <source>
        <dbReference type="ARBA" id="ARBA00022723"/>
    </source>
</evidence>
<accession>A0A4R6DWL9</accession>
<dbReference type="GO" id="GO:0004497">
    <property type="term" value="F:monooxygenase activity"/>
    <property type="evidence" value="ECO:0007669"/>
    <property type="project" value="InterPro"/>
</dbReference>
<dbReference type="GO" id="GO:0020037">
    <property type="term" value="F:heme binding"/>
    <property type="evidence" value="ECO:0007669"/>
    <property type="project" value="InterPro"/>
</dbReference>
<dbReference type="InterPro" id="IPR002401">
    <property type="entry name" value="Cyt_P450_E_grp-I"/>
</dbReference>
<dbReference type="InterPro" id="IPR036396">
    <property type="entry name" value="Cyt_P450_sf"/>
</dbReference>
<evidence type="ECO:0000256" key="6">
    <source>
        <dbReference type="PIRSR" id="PIRSR602401-1"/>
    </source>
</evidence>